<evidence type="ECO:0000313" key="7">
    <source>
        <dbReference type="EMBL" id="CAD6185688.1"/>
    </source>
</evidence>
<dbReference type="InterPro" id="IPR050213">
    <property type="entry name" value="GST_superfamily"/>
</dbReference>
<dbReference type="InterPro" id="IPR004045">
    <property type="entry name" value="Glutathione_S-Trfase_N"/>
</dbReference>
<dbReference type="GO" id="GO:0005829">
    <property type="term" value="C:cytosol"/>
    <property type="evidence" value="ECO:0007669"/>
    <property type="project" value="TreeGrafter"/>
</dbReference>
<dbReference type="PANTHER" id="PTHR11571">
    <property type="entry name" value="GLUTATHIONE S-TRANSFERASE"/>
    <property type="match status" value="1"/>
</dbReference>
<name>A0A8S1GSE7_9PELO</name>
<dbReference type="EC" id="2.5.1.18" evidence="4"/>
<dbReference type="Gene3D" id="3.40.30.10">
    <property type="entry name" value="Glutaredoxin"/>
    <property type="match status" value="1"/>
</dbReference>
<dbReference type="Gene3D" id="1.20.1050.10">
    <property type="match status" value="1"/>
</dbReference>
<dbReference type="PANTHER" id="PTHR11571:SF141">
    <property type="entry name" value="GLUTATHIONE S-TRANSFERASE"/>
    <property type="match status" value="1"/>
</dbReference>
<dbReference type="GO" id="GO:0006950">
    <property type="term" value="P:response to stress"/>
    <property type="evidence" value="ECO:0007669"/>
    <property type="project" value="UniProtKB-ARBA"/>
</dbReference>
<dbReference type="GO" id="GO:0004364">
    <property type="term" value="F:glutathione transferase activity"/>
    <property type="evidence" value="ECO:0007669"/>
    <property type="project" value="UniProtKB-UniRule"/>
</dbReference>
<dbReference type="InterPro" id="IPR003082">
    <property type="entry name" value="GST_pi"/>
</dbReference>
<dbReference type="CDD" id="cd03076">
    <property type="entry name" value="GST_N_Pi"/>
    <property type="match status" value="1"/>
</dbReference>
<feature type="domain" description="GST N-terminal" evidence="5">
    <location>
        <begin position="4"/>
        <end position="81"/>
    </location>
</feature>
<dbReference type="InterPro" id="IPR040079">
    <property type="entry name" value="Glutathione_S-Trfase"/>
</dbReference>
<accession>A0A8S1GSE7</accession>
<dbReference type="SUPFAM" id="SSF52833">
    <property type="entry name" value="Thioredoxin-like"/>
    <property type="match status" value="1"/>
</dbReference>
<dbReference type="Pfam" id="PF02798">
    <property type="entry name" value="GST_N"/>
    <property type="match status" value="1"/>
</dbReference>
<proteinExistence type="inferred from homology"/>
<keyword evidence="8" id="KW-1185">Reference proteome</keyword>
<comment type="catalytic activity">
    <reaction evidence="4">
        <text>RX + glutathione = an S-substituted glutathione + a halide anion + H(+)</text>
        <dbReference type="Rhea" id="RHEA:16437"/>
        <dbReference type="ChEBI" id="CHEBI:15378"/>
        <dbReference type="ChEBI" id="CHEBI:16042"/>
        <dbReference type="ChEBI" id="CHEBI:17792"/>
        <dbReference type="ChEBI" id="CHEBI:57925"/>
        <dbReference type="ChEBI" id="CHEBI:90779"/>
        <dbReference type="EC" id="2.5.1.18"/>
    </reaction>
</comment>
<dbReference type="PRINTS" id="PR01268">
    <property type="entry name" value="GSTRNSFRASEP"/>
</dbReference>
<dbReference type="SFLD" id="SFLDS00019">
    <property type="entry name" value="Glutathione_Transferase_(cytos"/>
    <property type="match status" value="1"/>
</dbReference>
<keyword evidence="3 4" id="KW-0808">Transferase</keyword>
<dbReference type="GO" id="GO:0006749">
    <property type="term" value="P:glutathione metabolic process"/>
    <property type="evidence" value="ECO:0007669"/>
    <property type="project" value="UniProtKB-UniRule"/>
</dbReference>
<comment type="subunit">
    <text evidence="2 4">Homodimer.</text>
</comment>
<feature type="domain" description="GST C-terminal" evidence="6">
    <location>
        <begin position="83"/>
        <end position="203"/>
    </location>
</feature>
<reference evidence="7" key="1">
    <citation type="submission" date="2020-10" db="EMBL/GenBank/DDBJ databases">
        <authorList>
            <person name="Kikuchi T."/>
        </authorList>
    </citation>
    <scope>NUCLEOTIDE SEQUENCE</scope>
    <source>
        <strain evidence="7">NKZ352</strain>
    </source>
</reference>
<organism evidence="7 8">
    <name type="scientific">Caenorhabditis auriculariae</name>
    <dbReference type="NCBI Taxonomy" id="2777116"/>
    <lineage>
        <taxon>Eukaryota</taxon>
        <taxon>Metazoa</taxon>
        <taxon>Ecdysozoa</taxon>
        <taxon>Nematoda</taxon>
        <taxon>Chromadorea</taxon>
        <taxon>Rhabditida</taxon>
        <taxon>Rhabditina</taxon>
        <taxon>Rhabditomorpha</taxon>
        <taxon>Rhabditoidea</taxon>
        <taxon>Rhabditidae</taxon>
        <taxon>Peloderinae</taxon>
        <taxon>Caenorhabditis</taxon>
    </lineage>
</organism>
<dbReference type="FunFam" id="1.20.1050.10:FF:000020">
    <property type="entry name" value="Glutathione S-transferase P 1"/>
    <property type="match status" value="1"/>
</dbReference>
<dbReference type="FunFam" id="3.40.30.10:FF:000168">
    <property type="entry name" value="Glutathione S-transferase 2"/>
    <property type="match status" value="1"/>
</dbReference>
<evidence type="ECO:0000256" key="3">
    <source>
        <dbReference type="ARBA" id="ARBA00022679"/>
    </source>
</evidence>
<dbReference type="AlphaFoldDB" id="A0A8S1GSE7"/>
<dbReference type="PROSITE" id="PS50405">
    <property type="entry name" value="GST_CTER"/>
    <property type="match status" value="1"/>
</dbReference>
<dbReference type="EMBL" id="CAJGYM010000003">
    <property type="protein sequence ID" value="CAD6185688.1"/>
    <property type="molecule type" value="Genomic_DNA"/>
</dbReference>
<dbReference type="InterPro" id="IPR010987">
    <property type="entry name" value="Glutathione-S-Trfase_C-like"/>
</dbReference>
<comment type="function">
    <text evidence="4">Conjugation of reduced glutathione to a wide number of exogenous and endogenous hydrophobic electrophiles.</text>
</comment>
<comment type="caution">
    <text evidence="7">The sequence shown here is derived from an EMBL/GenBank/DDBJ whole genome shotgun (WGS) entry which is preliminary data.</text>
</comment>
<dbReference type="InterPro" id="IPR036282">
    <property type="entry name" value="Glutathione-S-Trfase_C_sf"/>
</dbReference>
<dbReference type="InterPro" id="IPR004046">
    <property type="entry name" value="GST_C"/>
</dbReference>
<sequence>MYNVAMKLTYFNCRGLGEMIRLLLTDKQIPFEDERFGYADWPSYKPKMQFGQVPCLYVEDEQIVQTGAIMRHLGRAYGLNGHNEQETTFIDMFFEGIRDLHTKYAHLIYGDFENGKEPFIKDVLPVELEKLEKLFKTYSNGELFIAGPKESYADYALFEELDVLLVLSHSALDHFPALKSFHERFSQRSNLKVYLSKRAALNVPINGNGKTIEKKKL</sequence>
<dbReference type="InterPro" id="IPR036249">
    <property type="entry name" value="Thioredoxin-like_sf"/>
</dbReference>
<evidence type="ECO:0000256" key="4">
    <source>
        <dbReference type="RuleBase" id="RU368105"/>
    </source>
</evidence>
<dbReference type="PROSITE" id="PS50404">
    <property type="entry name" value="GST_NTER"/>
    <property type="match status" value="1"/>
</dbReference>
<dbReference type="SFLD" id="SFLDG00363">
    <property type="entry name" value="AMPS_(cytGST):_Alpha-__Mu-__Pi"/>
    <property type="match status" value="1"/>
</dbReference>
<gene>
    <name evidence="7" type="ORF">CAUJ_LOCUS1607</name>
</gene>
<evidence type="ECO:0000259" key="5">
    <source>
        <dbReference type="PROSITE" id="PS50404"/>
    </source>
</evidence>
<evidence type="ECO:0000256" key="1">
    <source>
        <dbReference type="ARBA" id="ARBA00007297"/>
    </source>
</evidence>
<protein>
    <recommendedName>
        <fullName evidence="4">Glutathione S-transferase</fullName>
        <ecNumber evidence="4">2.5.1.18</ecNumber>
    </recommendedName>
    <alternativeName>
        <fullName evidence="4">GST class-pi</fullName>
    </alternativeName>
</protein>
<dbReference type="SFLD" id="SFLDG01205">
    <property type="entry name" value="AMPS.1"/>
    <property type="match status" value="1"/>
</dbReference>
<evidence type="ECO:0000256" key="2">
    <source>
        <dbReference type="ARBA" id="ARBA00011738"/>
    </source>
</evidence>
<dbReference type="Proteomes" id="UP000835052">
    <property type="component" value="Unassembled WGS sequence"/>
</dbReference>
<evidence type="ECO:0000259" key="6">
    <source>
        <dbReference type="PROSITE" id="PS50405"/>
    </source>
</evidence>
<dbReference type="Pfam" id="PF14497">
    <property type="entry name" value="GST_C_3"/>
    <property type="match status" value="1"/>
</dbReference>
<dbReference type="OrthoDB" id="4951845at2759"/>
<comment type="similarity">
    <text evidence="1 4">Belongs to the GST superfamily. Pi family.</text>
</comment>
<evidence type="ECO:0000313" key="8">
    <source>
        <dbReference type="Proteomes" id="UP000835052"/>
    </source>
</evidence>
<dbReference type="SUPFAM" id="SSF47616">
    <property type="entry name" value="GST C-terminal domain-like"/>
    <property type="match status" value="1"/>
</dbReference>